<evidence type="ECO:0000313" key="1">
    <source>
        <dbReference type="EMBL" id="NYI42405.1"/>
    </source>
</evidence>
<proteinExistence type="predicted"/>
<accession>A0A7Z0CL57</accession>
<dbReference type="EMBL" id="JACBZO010000001">
    <property type="protein sequence ID" value="NYI42405.1"/>
    <property type="molecule type" value="Genomic_DNA"/>
</dbReference>
<reference evidence="1 2" key="1">
    <citation type="submission" date="2020-07" db="EMBL/GenBank/DDBJ databases">
        <title>Sequencing the genomes of 1000 actinobacteria strains.</title>
        <authorList>
            <person name="Klenk H.-P."/>
        </authorList>
    </citation>
    <scope>NUCLEOTIDE SEQUENCE [LARGE SCALE GENOMIC DNA]</scope>
    <source>
        <strain evidence="1 2">DSM 19970</strain>
    </source>
</reference>
<gene>
    <name evidence="1" type="ORF">BKA03_002524</name>
</gene>
<comment type="caution">
    <text evidence="1">The sequence shown here is derived from an EMBL/GenBank/DDBJ whole genome shotgun (WGS) entry which is preliminary data.</text>
</comment>
<organism evidence="1 2">
    <name type="scientific">Demequina lutea</name>
    <dbReference type="NCBI Taxonomy" id="431489"/>
    <lineage>
        <taxon>Bacteria</taxon>
        <taxon>Bacillati</taxon>
        <taxon>Actinomycetota</taxon>
        <taxon>Actinomycetes</taxon>
        <taxon>Micrococcales</taxon>
        <taxon>Demequinaceae</taxon>
        <taxon>Demequina</taxon>
    </lineage>
</organism>
<protein>
    <submittedName>
        <fullName evidence="1">Transposase-like protein</fullName>
    </submittedName>
</protein>
<dbReference type="AlphaFoldDB" id="A0A7Z0CL57"/>
<name>A0A7Z0CL57_9MICO</name>
<evidence type="ECO:0000313" key="2">
    <source>
        <dbReference type="Proteomes" id="UP000547973"/>
    </source>
</evidence>
<dbReference type="Proteomes" id="UP000547973">
    <property type="component" value="Unassembled WGS sequence"/>
</dbReference>
<sequence length="83" mass="8889">MAVLKGEVTVVEAARKAGVSEPTLNQDRALFIQAGREAISRHDGRRTVGSEPLVCTNMAVHALGAMAVERFEATQRASRGEVL</sequence>
<keyword evidence="2" id="KW-1185">Reference proteome</keyword>